<protein>
    <submittedName>
        <fullName evidence="2">Nucleolar transcription factor 1-A-like</fullName>
    </submittedName>
</protein>
<evidence type="ECO:0000256" key="1">
    <source>
        <dbReference type="SAM" id="MobiDB-lite"/>
    </source>
</evidence>
<feature type="region of interest" description="Disordered" evidence="1">
    <location>
        <begin position="82"/>
        <end position="114"/>
    </location>
</feature>
<proteinExistence type="predicted"/>
<evidence type="ECO:0000313" key="3">
    <source>
        <dbReference type="Proteomes" id="UP000478052"/>
    </source>
</evidence>
<reference evidence="2 3" key="1">
    <citation type="submission" date="2019-08" db="EMBL/GenBank/DDBJ databases">
        <title>Whole genome of Aphis craccivora.</title>
        <authorList>
            <person name="Voronova N.V."/>
            <person name="Shulinski R.S."/>
            <person name="Bandarenka Y.V."/>
            <person name="Zhorov D.G."/>
            <person name="Warner D."/>
        </authorList>
    </citation>
    <scope>NUCLEOTIDE SEQUENCE [LARGE SCALE GENOMIC DNA]</scope>
    <source>
        <strain evidence="2">180601</strain>
        <tissue evidence="2">Whole Body</tissue>
    </source>
</reference>
<comment type="caution">
    <text evidence="2">The sequence shown here is derived from an EMBL/GenBank/DDBJ whole genome shotgun (WGS) entry which is preliminary data.</text>
</comment>
<dbReference type="AlphaFoldDB" id="A0A6G0VQG2"/>
<keyword evidence="3" id="KW-1185">Reference proteome</keyword>
<feature type="compositionally biased region" description="Acidic residues" evidence="1">
    <location>
        <begin position="85"/>
        <end position="107"/>
    </location>
</feature>
<evidence type="ECO:0000313" key="2">
    <source>
        <dbReference type="EMBL" id="KAF0705555.1"/>
    </source>
</evidence>
<gene>
    <name evidence="2" type="ORF">FWK35_00033535</name>
</gene>
<dbReference type="EMBL" id="VUJU01013207">
    <property type="protein sequence ID" value="KAF0705555.1"/>
    <property type="molecule type" value="Genomic_DNA"/>
</dbReference>
<dbReference type="OrthoDB" id="6627801at2759"/>
<sequence>MFFIHGPEIIESALLPIGQLTEEAQEARNKDFKRYREHNSRKCSREKTNLDILNLFLLSSDPVISTLALLKSPDVLVSLQYAKDTDDDDDDDNGNDDDYDEDNDSNEDNNHDLK</sequence>
<organism evidence="2 3">
    <name type="scientific">Aphis craccivora</name>
    <name type="common">Cowpea aphid</name>
    <dbReference type="NCBI Taxonomy" id="307492"/>
    <lineage>
        <taxon>Eukaryota</taxon>
        <taxon>Metazoa</taxon>
        <taxon>Ecdysozoa</taxon>
        <taxon>Arthropoda</taxon>
        <taxon>Hexapoda</taxon>
        <taxon>Insecta</taxon>
        <taxon>Pterygota</taxon>
        <taxon>Neoptera</taxon>
        <taxon>Paraneoptera</taxon>
        <taxon>Hemiptera</taxon>
        <taxon>Sternorrhyncha</taxon>
        <taxon>Aphidomorpha</taxon>
        <taxon>Aphidoidea</taxon>
        <taxon>Aphididae</taxon>
        <taxon>Aphidini</taxon>
        <taxon>Aphis</taxon>
        <taxon>Aphis</taxon>
    </lineage>
</organism>
<name>A0A6G0VQG2_APHCR</name>
<accession>A0A6G0VQG2</accession>
<dbReference type="Proteomes" id="UP000478052">
    <property type="component" value="Unassembled WGS sequence"/>
</dbReference>